<dbReference type="Proteomes" id="UP000252139">
    <property type="component" value="Unassembled WGS sequence"/>
</dbReference>
<dbReference type="InterPro" id="IPR000206">
    <property type="entry name" value="Ribosomal_bL12"/>
</dbReference>
<dbReference type="GO" id="GO:0005762">
    <property type="term" value="C:mitochondrial large ribosomal subunit"/>
    <property type="evidence" value="ECO:0007669"/>
    <property type="project" value="TreeGrafter"/>
</dbReference>
<feature type="domain" description="Large ribosomal subunit protein bL12 C-terminal" evidence="4">
    <location>
        <begin position="142"/>
        <end position="209"/>
    </location>
</feature>
<dbReference type="Pfam" id="PF16320">
    <property type="entry name" value="Ribosomal_L12_N"/>
    <property type="match status" value="1"/>
</dbReference>
<dbReference type="InterPro" id="IPR013823">
    <property type="entry name" value="Ribosomal_bL12_C"/>
</dbReference>
<evidence type="ECO:0000259" key="4">
    <source>
        <dbReference type="Pfam" id="PF00542"/>
    </source>
</evidence>
<evidence type="ECO:0000313" key="6">
    <source>
        <dbReference type="EMBL" id="RCH88012.1"/>
    </source>
</evidence>
<feature type="domain" description="Large ribosomal subunit protein bL12 oligomerization" evidence="5">
    <location>
        <begin position="80"/>
        <end position="129"/>
    </location>
</feature>
<dbReference type="OrthoDB" id="250175at2759"/>
<dbReference type="EMBL" id="PJQL01001546">
    <property type="protein sequence ID" value="RCH88012.1"/>
    <property type="molecule type" value="Genomic_DNA"/>
</dbReference>
<dbReference type="GO" id="GO:0006412">
    <property type="term" value="P:translation"/>
    <property type="evidence" value="ECO:0007669"/>
    <property type="project" value="InterPro"/>
</dbReference>
<comment type="caution">
    <text evidence="6">The sequence shown here is derived from an EMBL/GenBank/DDBJ whole genome shotgun (WGS) entry which is preliminary data.</text>
</comment>
<dbReference type="Gene3D" id="1.20.5.710">
    <property type="entry name" value="Single helix bin"/>
    <property type="match status" value="1"/>
</dbReference>
<sequence length="209" mass="22474">MFPGNEDLNTFVTEAKSPTLQAFASNRTTVASMLRYTSKLVNITATRQTARMTSALCARRLYSTEQPLPTPGGNTTVDPKITAIVDQIEGLTLLQTSELVAQLKTRLNIQDIAMPVAMPTAGSGAAPAAPAEEEKPAEKTEFNIKIDKVDAAAKAKVIREVKNLAGLNLVEAKKFVESVPKVLKENVPKEEAEKLKKALEAVGATVNLE</sequence>
<reference evidence="6 7" key="1">
    <citation type="journal article" date="2018" name="G3 (Bethesda)">
        <title>Phylogenetic and Phylogenomic Definition of Rhizopus Species.</title>
        <authorList>
            <person name="Gryganskyi A.P."/>
            <person name="Golan J."/>
            <person name="Dolatabadi S."/>
            <person name="Mondo S."/>
            <person name="Robb S."/>
            <person name="Idnurm A."/>
            <person name="Muszewska A."/>
            <person name="Steczkiewicz K."/>
            <person name="Masonjones S."/>
            <person name="Liao H.L."/>
            <person name="Gajdeczka M.T."/>
            <person name="Anike F."/>
            <person name="Vuek A."/>
            <person name="Anishchenko I.M."/>
            <person name="Voigt K."/>
            <person name="de Hoog G.S."/>
            <person name="Smith M.E."/>
            <person name="Heitman J."/>
            <person name="Vilgalys R."/>
            <person name="Stajich J.E."/>
        </authorList>
    </citation>
    <scope>NUCLEOTIDE SEQUENCE [LARGE SCALE GENOMIC DNA]</scope>
    <source>
        <strain evidence="6 7">CBS 357.93</strain>
    </source>
</reference>
<organism evidence="6 7">
    <name type="scientific">Rhizopus azygosporus</name>
    <name type="common">Rhizopus microsporus var. azygosporus</name>
    <dbReference type="NCBI Taxonomy" id="86630"/>
    <lineage>
        <taxon>Eukaryota</taxon>
        <taxon>Fungi</taxon>
        <taxon>Fungi incertae sedis</taxon>
        <taxon>Mucoromycota</taxon>
        <taxon>Mucoromycotina</taxon>
        <taxon>Mucoromycetes</taxon>
        <taxon>Mucorales</taxon>
        <taxon>Mucorineae</taxon>
        <taxon>Rhizopodaceae</taxon>
        <taxon>Rhizopus</taxon>
    </lineage>
</organism>
<keyword evidence="3" id="KW-0687">Ribonucleoprotein</keyword>
<proteinExistence type="inferred from homology"/>
<dbReference type="InterPro" id="IPR014719">
    <property type="entry name" value="Ribosomal_bL12_C/ClpS-like"/>
</dbReference>
<dbReference type="SUPFAM" id="SSF54736">
    <property type="entry name" value="ClpS-like"/>
    <property type="match status" value="1"/>
</dbReference>
<gene>
    <name evidence="6" type="ORF">CU097_003197</name>
</gene>
<evidence type="ECO:0000313" key="7">
    <source>
        <dbReference type="Proteomes" id="UP000252139"/>
    </source>
</evidence>
<dbReference type="HAMAP" id="MF_00368">
    <property type="entry name" value="Ribosomal_bL12"/>
    <property type="match status" value="1"/>
</dbReference>
<dbReference type="Gene3D" id="3.30.1390.10">
    <property type="match status" value="1"/>
</dbReference>
<dbReference type="PANTHER" id="PTHR45987">
    <property type="entry name" value="39S RIBOSOMAL PROTEIN L12"/>
    <property type="match status" value="1"/>
</dbReference>
<dbReference type="InterPro" id="IPR036235">
    <property type="entry name" value="Ribosomal_bL12_oligo_N_sf"/>
</dbReference>
<dbReference type="AlphaFoldDB" id="A0A367JDG3"/>
<accession>A0A367JDG3</accession>
<protein>
    <recommendedName>
        <fullName evidence="8">54S ribosomal protein L12, mitochondrial</fullName>
    </recommendedName>
</protein>
<comment type="similarity">
    <text evidence="1">Belongs to the bacterial ribosomal protein bL12 family.</text>
</comment>
<evidence type="ECO:0000256" key="3">
    <source>
        <dbReference type="ARBA" id="ARBA00023274"/>
    </source>
</evidence>
<dbReference type="GO" id="GO:0003735">
    <property type="term" value="F:structural constituent of ribosome"/>
    <property type="evidence" value="ECO:0007669"/>
    <property type="project" value="InterPro"/>
</dbReference>
<dbReference type="GO" id="GO:0003729">
    <property type="term" value="F:mRNA binding"/>
    <property type="evidence" value="ECO:0007669"/>
    <property type="project" value="TreeGrafter"/>
</dbReference>
<dbReference type="FunFam" id="3.30.1390.10:FF:000001">
    <property type="entry name" value="50S ribosomal protein L7/L12"/>
    <property type="match status" value="1"/>
</dbReference>
<keyword evidence="7" id="KW-1185">Reference proteome</keyword>
<keyword evidence="2" id="KW-0689">Ribosomal protein</keyword>
<dbReference type="PANTHER" id="PTHR45987:SF4">
    <property type="entry name" value="LARGE RIBOSOMAL SUBUNIT PROTEIN BL12M"/>
    <property type="match status" value="1"/>
</dbReference>
<evidence type="ECO:0008006" key="8">
    <source>
        <dbReference type="Google" id="ProtNLM"/>
    </source>
</evidence>
<evidence type="ECO:0000259" key="5">
    <source>
        <dbReference type="Pfam" id="PF16320"/>
    </source>
</evidence>
<dbReference type="Pfam" id="PF00542">
    <property type="entry name" value="Ribosomal_L12"/>
    <property type="match status" value="1"/>
</dbReference>
<evidence type="ECO:0000256" key="2">
    <source>
        <dbReference type="ARBA" id="ARBA00022980"/>
    </source>
</evidence>
<dbReference type="NCBIfam" id="TIGR00855">
    <property type="entry name" value="L12"/>
    <property type="match status" value="1"/>
</dbReference>
<name>A0A367JDG3_RHIAZ</name>
<dbReference type="InterPro" id="IPR008932">
    <property type="entry name" value="Ribosomal_bL12_oligo"/>
</dbReference>
<dbReference type="SUPFAM" id="SSF48300">
    <property type="entry name" value="Ribosomal protein L7/12, oligomerisation (N-terminal) domain"/>
    <property type="match status" value="1"/>
</dbReference>
<evidence type="ECO:0000256" key="1">
    <source>
        <dbReference type="ARBA" id="ARBA00007197"/>
    </source>
</evidence>
<dbReference type="CDD" id="cd00387">
    <property type="entry name" value="Ribosomal_L7_L12"/>
    <property type="match status" value="1"/>
</dbReference>
<dbReference type="STRING" id="86630.A0A367JDG3"/>